<name>A0ABR1XNT7_9PEZI</name>
<proteinExistence type="predicted"/>
<organism evidence="2 3">
    <name type="scientific">Phyllosticta citrichinensis</name>
    <dbReference type="NCBI Taxonomy" id="1130410"/>
    <lineage>
        <taxon>Eukaryota</taxon>
        <taxon>Fungi</taxon>
        <taxon>Dikarya</taxon>
        <taxon>Ascomycota</taxon>
        <taxon>Pezizomycotina</taxon>
        <taxon>Dothideomycetes</taxon>
        <taxon>Dothideomycetes incertae sedis</taxon>
        <taxon>Botryosphaeriales</taxon>
        <taxon>Phyllostictaceae</taxon>
        <taxon>Phyllosticta</taxon>
    </lineage>
</organism>
<evidence type="ECO:0000313" key="2">
    <source>
        <dbReference type="EMBL" id="KAK8161837.1"/>
    </source>
</evidence>
<keyword evidence="3" id="KW-1185">Reference proteome</keyword>
<protein>
    <submittedName>
        <fullName evidence="2">Uncharacterized protein</fullName>
    </submittedName>
</protein>
<dbReference type="EMBL" id="JBBWUH010000007">
    <property type="protein sequence ID" value="KAK8161837.1"/>
    <property type="molecule type" value="Genomic_DNA"/>
</dbReference>
<sequence length="333" mass="38064">MDGRMLPGRTHAPPKRWLRGCQPPPHELPFLATSYNFERLLKNGWSNAPSWSLHQQQPCPLPTTRVTLLGHDINFERLLKNEDLNAPSRNPQPCQPPPKLPFLDMTSNFERLLKDKLLNAPSQRPHCSPTHYIPPELPFLVMPFNIERLLNNERSNASRLDAPAAGCVTASHAILGGVSLNLPRPLECPLSNDLAVDSNQHNHSRGPHLLAYLYQPHLDLHTASQHLNTTLCRRPTLAFYTRFLTNELPDRPLVALCERLLKQAQQWLEKAEACEAEGHRRYEGMMKEQIENQKVKEMINEHGYLYGAGEIEDMRVEESTWLSPNRLTILLFD</sequence>
<dbReference type="Proteomes" id="UP001456524">
    <property type="component" value="Unassembled WGS sequence"/>
</dbReference>
<comment type="caution">
    <text evidence="2">The sequence shown here is derived from an EMBL/GenBank/DDBJ whole genome shotgun (WGS) entry which is preliminary data.</text>
</comment>
<reference evidence="2 3" key="1">
    <citation type="journal article" date="2022" name="G3 (Bethesda)">
        <title>Enemy or ally: a genomic approach to elucidate the lifestyle of Phyllosticta citrichinaensis.</title>
        <authorList>
            <person name="Buijs V.A."/>
            <person name="Groenewald J.Z."/>
            <person name="Haridas S."/>
            <person name="LaButti K.M."/>
            <person name="Lipzen A."/>
            <person name="Martin F.M."/>
            <person name="Barry K."/>
            <person name="Grigoriev I.V."/>
            <person name="Crous P.W."/>
            <person name="Seidl M.F."/>
        </authorList>
    </citation>
    <scope>NUCLEOTIDE SEQUENCE [LARGE SCALE GENOMIC DNA]</scope>
    <source>
        <strain evidence="2 3">CBS 129764</strain>
    </source>
</reference>
<gene>
    <name evidence="2" type="ORF">IWX90DRAFT_416837</name>
</gene>
<evidence type="ECO:0000313" key="3">
    <source>
        <dbReference type="Proteomes" id="UP001456524"/>
    </source>
</evidence>
<accession>A0ABR1XNT7</accession>
<feature type="region of interest" description="Disordered" evidence="1">
    <location>
        <begin position="1"/>
        <end position="20"/>
    </location>
</feature>
<evidence type="ECO:0000256" key="1">
    <source>
        <dbReference type="SAM" id="MobiDB-lite"/>
    </source>
</evidence>